<evidence type="ECO:0008006" key="3">
    <source>
        <dbReference type="Google" id="ProtNLM"/>
    </source>
</evidence>
<sequence>MSLEIFLQCYAMTLILMKGLPSVNQREPTLRGSATNLKIEWQEWFENVGFYLTAAKKKKEVDEIKIAILLNQLGHLGVALYNTFKQDALIVKKVTDSVASLADVLKDYSDVVKAFQDYFAPRQNVQYERCKFNKLTLAKGQSLIEYITALKTAADTCEFRLIAQVPDDELLNLLLDEGNGLTLEPVVRR</sequence>
<dbReference type="OrthoDB" id="6628884at2759"/>
<dbReference type="EMBL" id="CADCXU010020696">
    <property type="protein sequence ID" value="CAB0008736.1"/>
    <property type="molecule type" value="Genomic_DNA"/>
</dbReference>
<organism evidence="1 2">
    <name type="scientific">Nesidiocoris tenuis</name>
    <dbReference type="NCBI Taxonomy" id="355587"/>
    <lineage>
        <taxon>Eukaryota</taxon>
        <taxon>Metazoa</taxon>
        <taxon>Ecdysozoa</taxon>
        <taxon>Arthropoda</taxon>
        <taxon>Hexapoda</taxon>
        <taxon>Insecta</taxon>
        <taxon>Pterygota</taxon>
        <taxon>Neoptera</taxon>
        <taxon>Paraneoptera</taxon>
        <taxon>Hemiptera</taxon>
        <taxon>Heteroptera</taxon>
        <taxon>Panheteroptera</taxon>
        <taxon>Cimicomorpha</taxon>
        <taxon>Miridae</taxon>
        <taxon>Dicyphina</taxon>
        <taxon>Nesidiocoris</taxon>
    </lineage>
</organism>
<evidence type="ECO:0000313" key="2">
    <source>
        <dbReference type="Proteomes" id="UP000479000"/>
    </source>
</evidence>
<proteinExistence type="predicted"/>
<dbReference type="PANTHER" id="PTHR33198">
    <property type="entry name" value="ANK_REP_REGION DOMAIN-CONTAINING PROTEIN-RELATED"/>
    <property type="match status" value="1"/>
</dbReference>
<accession>A0A6H5GW46</accession>
<evidence type="ECO:0000313" key="1">
    <source>
        <dbReference type="EMBL" id="CAB0008736.1"/>
    </source>
</evidence>
<protein>
    <recommendedName>
        <fullName evidence="3">Retrotransposon gag domain-containing protein</fullName>
    </recommendedName>
</protein>
<gene>
    <name evidence="1" type="ORF">NTEN_LOCUS13964</name>
</gene>
<reference evidence="1 2" key="1">
    <citation type="submission" date="2020-02" db="EMBL/GenBank/DDBJ databases">
        <authorList>
            <person name="Ferguson B K."/>
        </authorList>
    </citation>
    <scope>NUCLEOTIDE SEQUENCE [LARGE SCALE GENOMIC DNA]</scope>
</reference>
<dbReference type="Proteomes" id="UP000479000">
    <property type="component" value="Unassembled WGS sequence"/>
</dbReference>
<keyword evidence="2" id="KW-1185">Reference proteome</keyword>
<name>A0A6H5GW46_9HEMI</name>
<dbReference type="AlphaFoldDB" id="A0A6H5GW46"/>